<dbReference type="EMBL" id="CP083975">
    <property type="protein sequence ID" value="UZF47825.1"/>
    <property type="molecule type" value="Genomic_DNA"/>
</dbReference>
<proteinExistence type="inferred from homology"/>
<evidence type="ECO:0000259" key="7">
    <source>
        <dbReference type="Pfam" id="PF00441"/>
    </source>
</evidence>
<dbReference type="RefSeq" id="WP_085470622.1">
    <property type="nucleotide sequence ID" value="NZ_CP083975.1"/>
</dbReference>
<feature type="domain" description="Acyl-CoA dehydrogenase/oxidase C-terminal" evidence="7">
    <location>
        <begin position="229"/>
        <end position="385"/>
    </location>
</feature>
<dbReference type="Pfam" id="PF00441">
    <property type="entry name" value="Acyl-CoA_dh_1"/>
    <property type="match status" value="1"/>
</dbReference>
<evidence type="ECO:0000256" key="4">
    <source>
        <dbReference type="ARBA" id="ARBA00022827"/>
    </source>
</evidence>
<dbReference type="InterPro" id="IPR037069">
    <property type="entry name" value="AcylCoA_DH/ox_N_sf"/>
</dbReference>
<keyword evidence="3 6" id="KW-0285">Flavoprotein</keyword>
<evidence type="ECO:0000259" key="9">
    <source>
        <dbReference type="Pfam" id="PF02771"/>
    </source>
</evidence>
<protein>
    <submittedName>
        <fullName evidence="10">Acyl-CoA dehydrogenase family protein</fullName>
    </submittedName>
</protein>
<accession>A0AA47ADT7</accession>
<dbReference type="PANTHER" id="PTHR43292:SF3">
    <property type="entry name" value="ACYL-COA DEHYDROGENASE FADE29"/>
    <property type="match status" value="1"/>
</dbReference>
<evidence type="ECO:0000313" key="10">
    <source>
        <dbReference type="EMBL" id="UZF47825.1"/>
    </source>
</evidence>
<dbReference type="GO" id="GO:0016627">
    <property type="term" value="F:oxidoreductase activity, acting on the CH-CH group of donors"/>
    <property type="evidence" value="ECO:0007669"/>
    <property type="project" value="InterPro"/>
</dbReference>
<dbReference type="PANTHER" id="PTHR43292">
    <property type="entry name" value="ACYL-COA DEHYDROGENASE"/>
    <property type="match status" value="1"/>
</dbReference>
<reference evidence="10 11" key="1">
    <citation type="journal article" date="2021" name="Front. Microbiol.">
        <title>Bacterial Transformation of Aromatic Monomers in Softwood Black Liquor.</title>
        <authorList>
            <person name="Navas L.E."/>
            <person name="Dexter G."/>
            <person name="Liu J."/>
            <person name="Levy-Booth D."/>
            <person name="Cho M."/>
            <person name="Jang S.K."/>
            <person name="Mansfield S.D."/>
            <person name="Renneckar S."/>
            <person name="Mohn W.W."/>
            <person name="Eltis L.D."/>
        </authorList>
    </citation>
    <scope>NUCLEOTIDE SEQUENCE [LARGE SCALE GENOMIC DNA]</scope>
    <source>
        <strain evidence="10 11">GD02</strain>
    </source>
</reference>
<dbReference type="Pfam" id="PF02771">
    <property type="entry name" value="Acyl-CoA_dh_N"/>
    <property type="match status" value="1"/>
</dbReference>
<feature type="domain" description="Acyl-CoA dehydrogenase/oxidase N-terminal" evidence="9">
    <location>
        <begin position="8"/>
        <end position="117"/>
    </location>
</feature>
<keyword evidence="4 6" id="KW-0274">FAD</keyword>
<dbReference type="InterPro" id="IPR046373">
    <property type="entry name" value="Acyl-CoA_Oxase/DH_mid-dom_sf"/>
</dbReference>
<dbReference type="InterPro" id="IPR013786">
    <property type="entry name" value="AcylCoA_DH/ox_N"/>
</dbReference>
<dbReference type="SUPFAM" id="SSF56645">
    <property type="entry name" value="Acyl-CoA dehydrogenase NM domain-like"/>
    <property type="match status" value="1"/>
</dbReference>
<evidence type="ECO:0000256" key="1">
    <source>
        <dbReference type="ARBA" id="ARBA00001974"/>
    </source>
</evidence>
<dbReference type="Pfam" id="PF02770">
    <property type="entry name" value="Acyl-CoA_dh_M"/>
    <property type="match status" value="1"/>
</dbReference>
<dbReference type="Gene3D" id="2.40.110.10">
    <property type="entry name" value="Butyryl-CoA Dehydrogenase, subunit A, domain 2"/>
    <property type="match status" value="1"/>
</dbReference>
<dbReference type="SUPFAM" id="SSF47203">
    <property type="entry name" value="Acyl-CoA dehydrogenase C-terminal domain-like"/>
    <property type="match status" value="1"/>
</dbReference>
<comment type="similarity">
    <text evidence="2 6">Belongs to the acyl-CoA dehydrogenase family.</text>
</comment>
<evidence type="ECO:0000256" key="6">
    <source>
        <dbReference type="RuleBase" id="RU362125"/>
    </source>
</evidence>
<dbReference type="Gene3D" id="1.20.140.10">
    <property type="entry name" value="Butyryl-CoA Dehydrogenase, subunit A, domain 3"/>
    <property type="match status" value="1"/>
</dbReference>
<dbReference type="GO" id="GO:0005886">
    <property type="term" value="C:plasma membrane"/>
    <property type="evidence" value="ECO:0007669"/>
    <property type="project" value="TreeGrafter"/>
</dbReference>
<dbReference type="InterPro" id="IPR036250">
    <property type="entry name" value="AcylCo_DH-like_C"/>
</dbReference>
<evidence type="ECO:0000256" key="3">
    <source>
        <dbReference type="ARBA" id="ARBA00022630"/>
    </source>
</evidence>
<dbReference type="AlphaFoldDB" id="A0AA47ADT7"/>
<keyword evidence="5 6" id="KW-0560">Oxidoreductase</keyword>
<keyword evidence="10" id="KW-0614">Plasmid</keyword>
<dbReference type="InterPro" id="IPR006091">
    <property type="entry name" value="Acyl-CoA_Oxase/DH_mid-dom"/>
</dbReference>
<geneLocation type="plasmid" evidence="10 11">
    <name>pGD02.2.1</name>
</geneLocation>
<gene>
    <name evidence="10" type="ORF">KUM34_025710</name>
</gene>
<dbReference type="InterPro" id="IPR009100">
    <property type="entry name" value="AcylCoA_DH/oxidase_NM_dom_sf"/>
</dbReference>
<name>A0AA47ADT7_RHORH</name>
<dbReference type="Gene3D" id="1.10.540.10">
    <property type="entry name" value="Acyl-CoA dehydrogenase/oxidase, N-terminal domain"/>
    <property type="match status" value="1"/>
</dbReference>
<evidence type="ECO:0000256" key="2">
    <source>
        <dbReference type="ARBA" id="ARBA00009347"/>
    </source>
</evidence>
<evidence type="ECO:0000313" key="11">
    <source>
        <dbReference type="Proteomes" id="UP001162740"/>
    </source>
</evidence>
<evidence type="ECO:0000259" key="8">
    <source>
        <dbReference type="Pfam" id="PF02770"/>
    </source>
</evidence>
<dbReference type="GO" id="GO:0050660">
    <property type="term" value="F:flavin adenine dinucleotide binding"/>
    <property type="evidence" value="ECO:0007669"/>
    <property type="project" value="InterPro"/>
</dbReference>
<dbReference type="InterPro" id="IPR009075">
    <property type="entry name" value="AcylCo_DH/oxidase_C"/>
</dbReference>
<evidence type="ECO:0000256" key="5">
    <source>
        <dbReference type="ARBA" id="ARBA00023002"/>
    </source>
</evidence>
<organism evidence="10 11">
    <name type="scientific">Rhodococcus rhodochrous</name>
    <dbReference type="NCBI Taxonomy" id="1829"/>
    <lineage>
        <taxon>Bacteria</taxon>
        <taxon>Bacillati</taxon>
        <taxon>Actinomycetota</taxon>
        <taxon>Actinomycetes</taxon>
        <taxon>Mycobacteriales</taxon>
        <taxon>Nocardiaceae</taxon>
        <taxon>Rhodococcus</taxon>
    </lineage>
</organism>
<dbReference type="InterPro" id="IPR052161">
    <property type="entry name" value="Mycobact_Acyl-CoA_DH"/>
</dbReference>
<dbReference type="Proteomes" id="UP001162740">
    <property type="component" value="Plasmid pGD02.2.1"/>
</dbReference>
<feature type="domain" description="Acyl-CoA oxidase/dehydrogenase middle" evidence="8">
    <location>
        <begin position="121"/>
        <end position="207"/>
    </location>
</feature>
<sequence length="394" mass="42781">MYIAFTDSMLALRDELRAYFAGLVTAEERSNKEIFSRDRLKEISARLGSDGWLGIGWPVEYGGQGRSELEQFVFFDEAKRAGVPIPMLALNTVGPTLMAYGTEEQKQRYLPAILSGEIDFAVGYTEPGSGTDLASLQTRAVRDGDEYVIDGNKIFTTGGAVSDYIWLAARTDPSAPKHKGLSIFIVPTDNPGFEVTPLPTIAEDGVRATTSTYYSNLRVPVENRVGDENDGWRLITTQLNHERVALAASRSWILGLAEEIKEWAVAAETPDGGRLIDTPWVRHVLARIDARLEAMKLFNWRMVALANGGGALTPHDAAVSKVFGTEMLIEATADLLEVLGHAGSLRNGSPAAVLQGRVETAYRGAVVGTFGGGNNDMLLEMISTSALGMVRAKR</sequence>
<comment type="cofactor">
    <cofactor evidence="1 6">
        <name>FAD</name>
        <dbReference type="ChEBI" id="CHEBI:57692"/>
    </cofactor>
</comment>